<keyword evidence="2 4" id="KW-0547">Nucleotide-binding</keyword>
<comment type="caution">
    <text evidence="6">The sequence shown here is derived from an EMBL/GenBank/DDBJ whole genome shotgun (WGS) entry which is preliminary data.</text>
</comment>
<accession>A0A2D0JRD3</accession>
<name>A0A2D0JRD3_9GAMM</name>
<proteinExistence type="predicted"/>
<dbReference type="GO" id="GO:0046872">
    <property type="term" value="F:metal ion binding"/>
    <property type="evidence" value="ECO:0007669"/>
    <property type="project" value="InterPro"/>
</dbReference>
<dbReference type="RefSeq" id="WP_099114238.1">
    <property type="nucleotide sequence ID" value="NZ_CAWNQI010000117.1"/>
</dbReference>
<evidence type="ECO:0000256" key="1">
    <source>
        <dbReference type="ARBA" id="ARBA00022598"/>
    </source>
</evidence>
<evidence type="ECO:0000313" key="6">
    <source>
        <dbReference type="EMBL" id="PHM48861.1"/>
    </source>
</evidence>
<evidence type="ECO:0000256" key="3">
    <source>
        <dbReference type="ARBA" id="ARBA00022840"/>
    </source>
</evidence>
<dbReference type="InterPro" id="IPR052032">
    <property type="entry name" value="ATP-dep_AA_Ligase"/>
</dbReference>
<evidence type="ECO:0000313" key="7">
    <source>
        <dbReference type="Proteomes" id="UP000221980"/>
    </source>
</evidence>
<reference evidence="6 7" key="1">
    <citation type="journal article" date="2017" name="Nat. Microbiol.">
        <title>Natural product diversity associated with the nematode symbionts Photorhabdus and Xenorhabdus.</title>
        <authorList>
            <person name="Tobias N.J."/>
            <person name="Wolff H."/>
            <person name="Djahanschiri B."/>
            <person name="Grundmann F."/>
            <person name="Kronenwerth M."/>
            <person name="Shi Y.M."/>
            <person name="Simonyi S."/>
            <person name="Grun P."/>
            <person name="Shapiro-Ilan D."/>
            <person name="Pidot S.J."/>
            <person name="Stinear T.P."/>
            <person name="Ebersberger I."/>
            <person name="Bode H.B."/>
        </authorList>
    </citation>
    <scope>NUCLEOTIDE SEQUENCE [LARGE SCALE GENOMIC DNA]</scope>
    <source>
        <strain evidence="6 7">DSM 17902</strain>
    </source>
</reference>
<gene>
    <name evidence="6" type="ORF">Xmir_02007</name>
</gene>
<sequence>MPEGYILILGGEFSLRERVFAGALRASGGMRIITMAKNRTNSVIKFFDGYLSGDVADAQQVLNRVVEHEKETGETPVAVIPMNDFTVRASALLTEHYHLYGNDTKVIERCRNKYLMKKILKEAGLPVPEFAEFQKLDELKKHISNIGLPVVIKPSEMAGSLGVIKISREEDIESAFSQCVKDVISLNGEAHAPEDLFLVEEYINSIQEVSVEVINQGDYHEILAVTDKYLGDEPHFVEIGHSMPSVYSDDHELRNIAIRACGALGIKFGIAHFEARITPEGHVKIIEVGARTGGDTIMDLIERTYGINPYELHVSSHLNKLSTDSFILSPKGLSAVAFIKAKEGIIEKVILPSSLPEYITNMQVTAKPLDISHPLVSWKTREGSIEFFWKNRKPEKNFREHVNITKQYSESLFTFKQ</sequence>
<dbReference type="InterPro" id="IPR011761">
    <property type="entry name" value="ATP-grasp"/>
</dbReference>
<protein>
    <recommendedName>
        <fullName evidence="5">ATP-grasp domain-containing protein</fullName>
    </recommendedName>
</protein>
<dbReference type="GO" id="GO:0016874">
    <property type="term" value="F:ligase activity"/>
    <property type="evidence" value="ECO:0007669"/>
    <property type="project" value="UniProtKB-KW"/>
</dbReference>
<dbReference type="SUPFAM" id="SSF56059">
    <property type="entry name" value="Glutathione synthetase ATP-binding domain-like"/>
    <property type="match status" value="1"/>
</dbReference>
<evidence type="ECO:0000256" key="4">
    <source>
        <dbReference type="PROSITE-ProRule" id="PRU00409"/>
    </source>
</evidence>
<dbReference type="AlphaFoldDB" id="A0A2D0JRD3"/>
<dbReference type="PANTHER" id="PTHR43585:SF2">
    <property type="entry name" value="ATP-GRASP ENZYME FSQD"/>
    <property type="match status" value="1"/>
</dbReference>
<dbReference type="Pfam" id="PF13535">
    <property type="entry name" value="ATP-grasp_4"/>
    <property type="match status" value="1"/>
</dbReference>
<evidence type="ECO:0000256" key="2">
    <source>
        <dbReference type="ARBA" id="ARBA00022741"/>
    </source>
</evidence>
<evidence type="ECO:0000259" key="5">
    <source>
        <dbReference type="PROSITE" id="PS50975"/>
    </source>
</evidence>
<dbReference type="Proteomes" id="UP000221980">
    <property type="component" value="Unassembled WGS sequence"/>
</dbReference>
<dbReference type="Gene3D" id="3.30.470.20">
    <property type="entry name" value="ATP-grasp fold, B domain"/>
    <property type="match status" value="1"/>
</dbReference>
<dbReference type="PANTHER" id="PTHR43585">
    <property type="entry name" value="FUMIPYRROLE BIOSYNTHESIS PROTEIN C"/>
    <property type="match status" value="1"/>
</dbReference>
<dbReference type="GO" id="GO:0005524">
    <property type="term" value="F:ATP binding"/>
    <property type="evidence" value="ECO:0007669"/>
    <property type="project" value="UniProtKB-UniRule"/>
</dbReference>
<dbReference type="PROSITE" id="PS50975">
    <property type="entry name" value="ATP_GRASP"/>
    <property type="match status" value="1"/>
</dbReference>
<keyword evidence="1" id="KW-0436">Ligase</keyword>
<keyword evidence="3 4" id="KW-0067">ATP-binding</keyword>
<dbReference type="OrthoDB" id="24041at2"/>
<dbReference type="EMBL" id="NITZ01000008">
    <property type="protein sequence ID" value="PHM48861.1"/>
    <property type="molecule type" value="Genomic_DNA"/>
</dbReference>
<feature type="domain" description="ATP-grasp" evidence="5">
    <location>
        <begin position="117"/>
        <end position="318"/>
    </location>
</feature>
<organism evidence="6 7">
    <name type="scientific">Xenorhabdus miraniensis</name>
    <dbReference type="NCBI Taxonomy" id="351674"/>
    <lineage>
        <taxon>Bacteria</taxon>
        <taxon>Pseudomonadati</taxon>
        <taxon>Pseudomonadota</taxon>
        <taxon>Gammaproteobacteria</taxon>
        <taxon>Enterobacterales</taxon>
        <taxon>Morganellaceae</taxon>
        <taxon>Xenorhabdus</taxon>
    </lineage>
</organism>
<keyword evidence="7" id="KW-1185">Reference proteome</keyword>